<protein>
    <recommendedName>
        <fullName evidence="4">ribose-5-phosphate isomerase</fullName>
        <ecNumber evidence="4">5.3.1.6</ecNumber>
    </recommendedName>
</protein>
<evidence type="ECO:0000313" key="7">
    <source>
        <dbReference type="RefSeq" id="XP_020096007.1"/>
    </source>
</evidence>
<dbReference type="RefSeq" id="XP_020096007.1">
    <property type="nucleotide sequence ID" value="XM_020240418.1"/>
</dbReference>
<dbReference type="PANTHER" id="PTHR43748">
    <property type="entry name" value="RIBOSE-5-PHOSPHATE ISOMERASE 3, CHLOROPLASTIC-RELATED"/>
    <property type="match status" value="1"/>
</dbReference>
<evidence type="ECO:0000256" key="3">
    <source>
        <dbReference type="ARBA" id="ARBA00008088"/>
    </source>
</evidence>
<reference evidence="7" key="2">
    <citation type="submission" date="2025-08" db="UniProtKB">
        <authorList>
            <consortium name="RefSeq"/>
        </authorList>
    </citation>
    <scope>IDENTIFICATION</scope>
    <source>
        <tissue evidence="7">Leaf</tissue>
    </source>
</reference>
<keyword evidence="6" id="KW-1185">Reference proteome</keyword>
<dbReference type="Pfam" id="PF06026">
    <property type="entry name" value="Rib_5-P_isom_A"/>
    <property type="match status" value="1"/>
</dbReference>
<reference evidence="6" key="1">
    <citation type="journal article" date="2015" name="Nat. Genet.">
        <title>The pineapple genome and the evolution of CAM photosynthesis.</title>
        <authorList>
            <person name="Ming R."/>
            <person name="VanBuren R."/>
            <person name="Wai C.M."/>
            <person name="Tang H."/>
            <person name="Schatz M.C."/>
            <person name="Bowers J.E."/>
            <person name="Lyons E."/>
            <person name="Wang M.L."/>
            <person name="Chen J."/>
            <person name="Biggers E."/>
            <person name="Zhang J."/>
            <person name="Huang L."/>
            <person name="Zhang L."/>
            <person name="Miao W."/>
            <person name="Zhang J."/>
            <person name="Ye Z."/>
            <person name="Miao C."/>
            <person name="Lin Z."/>
            <person name="Wang H."/>
            <person name="Zhou H."/>
            <person name="Yim W.C."/>
            <person name="Priest H.D."/>
            <person name="Zheng C."/>
            <person name="Woodhouse M."/>
            <person name="Edger P.P."/>
            <person name="Guyot R."/>
            <person name="Guo H.B."/>
            <person name="Guo H."/>
            <person name="Zheng G."/>
            <person name="Singh R."/>
            <person name="Sharma A."/>
            <person name="Min X."/>
            <person name="Zheng Y."/>
            <person name="Lee H."/>
            <person name="Gurtowski J."/>
            <person name="Sedlazeck F.J."/>
            <person name="Harkess A."/>
            <person name="McKain M.R."/>
            <person name="Liao Z."/>
            <person name="Fang J."/>
            <person name="Liu J."/>
            <person name="Zhang X."/>
            <person name="Zhang Q."/>
            <person name="Hu W."/>
            <person name="Qin Y."/>
            <person name="Wang K."/>
            <person name="Chen L.Y."/>
            <person name="Shirley N."/>
            <person name="Lin Y.R."/>
            <person name="Liu L.Y."/>
            <person name="Hernandez A.G."/>
            <person name="Wright C.L."/>
            <person name="Bulone V."/>
            <person name="Tuskan G.A."/>
            <person name="Heath K."/>
            <person name="Zee F."/>
            <person name="Moore P.H."/>
            <person name="Sunkar R."/>
            <person name="Leebens-Mack J.H."/>
            <person name="Mockler T."/>
            <person name="Bennetzen J.L."/>
            <person name="Freeling M."/>
            <person name="Sankoff D."/>
            <person name="Paterson A.H."/>
            <person name="Zhu X."/>
            <person name="Yang X."/>
            <person name="Smith J.A."/>
            <person name="Cushman J.C."/>
            <person name="Paull R.E."/>
            <person name="Yu Q."/>
        </authorList>
    </citation>
    <scope>NUCLEOTIDE SEQUENCE [LARGE SCALE GENOMIC DNA]</scope>
    <source>
        <strain evidence="6">cv. F153</strain>
    </source>
</reference>
<dbReference type="GO" id="GO:0004751">
    <property type="term" value="F:ribose-5-phosphate isomerase activity"/>
    <property type="evidence" value="ECO:0007669"/>
    <property type="project" value="UniProtKB-EC"/>
</dbReference>
<dbReference type="GO" id="GO:0009052">
    <property type="term" value="P:pentose-phosphate shunt, non-oxidative branch"/>
    <property type="evidence" value="ECO:0007669"/>
    <property type="project" value="InterPro"/>
</dbReference>
<organism evidence="6 7">
    <name type="scientific">Ananas comosus</name>
    <name type="common">Pineapple</name>
    <name type="synonym">Ananas ananas</name>
    <dbReference type="NCBI Taxonomy" id="4615"/>
    <lineage>
        <taxon>Eukaryota</taxon>
        <taxon>Viridiplantae</taxon>
        <taxon>Streptophyta</taxon>
        <taxon>Embryophyta</taxon>
        <taxon>Tracheophyta</taxon>
        <taxon>Spermatophyta</taxon>
        <taxon>Magnoliopsida</taxon>
        <taxon>Liliopsida</taxon>
        <taxon>Poales</taxon>
        <taxon>Bromeliaceae</taxon>
        <taxon>Bromelioideae</taxon>
        <taxon>Ananas</taxon>
    </lineage>
</organism>
<dbReference type="PANTHER" id="PTHR43748:SF1">
    <property type="entry name" value="RIBOSE-5-PHOSPHATE ISOMERASE 4, CHLOROPLASTIC-RELATED"/>
    <property type="match status" value="1"/>
</dbReference>
<dbReference type="GeneID" id="109715435"/>
<dbReference type="Gene3D" id="3.40.50.1360">
    <property type="match status" value="1"/>
</dbReference>
<accession>A0A6P5FK47</accession>
<dbReference type="InterPro" id="IPR037171">
    <property type="entry name" value="NagB/RpiA_transferase-like"/>
</dbReference>
<dbReference type="SUPFAM" id="SSF75445">
    <property type="entry name" value="D-ribose-5-phosphate isomerase (RpiA), lid domain"/>
    <property type="match status" value="1"/>
</dbReference>
<dbReference type="EC" id="5.3.1.6" evidence="4"/>
<dbReference type="InterPro" id="IPR050262">
    <property type="entry name" value="Ribose-5P_isomerase"/>
</dbReference>
<name>A0A6P5FK47_ANACO</name>
<dbReference type="Gene3D" id="3.30.70.260">
    <property type="match status" value="1"/>
</dbReference>
<dbReference type="UniPathway" id="UPA00115">
    <property type="reaction ID" value="UER00412"/>
</dbReference>
<evidence type="ECO:0000256" key="1">
    <source>
        <dbReference type="ARBA" id="ARBA00001713"/>
    </source>
</evidence>
<dbReference type="Proteomes" id="UP000515123">
    <property type="component" value="Linkage group 9"/>
</dbReference>
<sequence>MAHATVPLSVPKHVPSVRRNIPSAPARGRSTVASVADADFFEAAKQTVDRFVKSGMVVGLGSGRASSFAVRYLGRCLQQGALRDVVGIPSSVFSASEAAKAGIPLNHYQENLQIDFAFNDADLIEEGTLTALIGRRKPEGGESLFIEKSIAKAASKLALIVAEKQYTRDVDGSIPVLVNCGNWMETAEEIDDLFLGDAEVWRRPTSGQADPMGGDFPLVTREGHHVLDVIFTSPILDLGQVAESLDQIAGVVDHGIIFSVNPCVAIVASKNGVAIVDKKSSVIS</sequence>
<dbReference type="AlphaFoldDB" id="A0A6P5FK47"/>
<evidence type="ECO:0000256" key="4">
    <source>
        <dbReference type="ARBA" id="ARBA00011959"/>
    </source>
</evidence>
<dbReference type="SUPFAM" id="SSF100950">
    <property type="entry name" value="NagB/RpiA/CoA transferase-like"/>
    <property type="match status" value="1"/>
</dbReference>
<gene>
    <name evidence="7" type="primary">LOC109715435</name>
</gene>
<comment type="similarity">
    <text evidence="3">Belongs to the ribose 5-phosphate isomerase family.</text>
</comment>
<evidence type="ECO:0000256" key="2">
    <source>
        <dbReference type="ARBA" id="ARBA00004988"/>
    </source>
</evidence>
<dbReference type="Gramene" id="Aco008680.1.mrna1">
    <property type="protein sequence ID" value="Aco008680.1.mrna1"/>
    <property type="gene ID" value="Aco008680.1.path1"/>
</dbReference>
<comment type="catalytic activity">
    <reaction evidence="1">
        <text>aldehydo-D-ribose 5-phosphate = D-ribulose 5-phosphate</text>
        <dbReference type="Rhea" id="RHEA:14657"/>
        <dbReference type="ChEBI" id="CHEBI:58121"/>
        <dbReference type="ChEBI" id="CHEBI:58273"/>
        <dbReference type="EC" id="5.3.1.6"/>
    </reaction>
</comment>
<dbReference type="OrthoDB" id="1555531at2759"/>
<evidence type="ECO:0000256" key="5">
    <source>
        <dbReference type="ARBA" id="ARBA00023235"/>
    </source>
</evidence>
<dbReference type="InterPro" id="IPR004788">
    <property type="entry name" value="Ribose5P_isomerase_type_A"/>
</dbReference>
<evidence type="ECO:0000313" key="6">
    <source>
        <dbReference type="Proteomes" id="UP000515123"/>
    </source>
</evidence>
<keyword evidence="5 7" id="KW-0413">Isomerase</keyword>
<comment type="pathway">
    <text evidence="2">Carbohydrate degradation; pentose phosphate pathway; D-ribose 5-phosphate from D-ribulose 5-phosphate (non-oxidative stage): step 1/1.</text>
</comment>
<proteinExistence type="inferred from homology"/>